<dbReference type="InterPro" id="IPR050773">
    <property type="entry name" value="CbxX/CfxQ_RuBisCO_ESX"/>
</dbReference>
<dbReference type="Pfam" id="PF00004">
    <property type="entry name" value="AAA"/>
    <property type="match status" value="1"/>
</dbReference>
<dbReference type="Gene3D" id="3.40.50.300">
    <property type="entry name" value="P-loop containing nucleotide triphosphate hydrolases"/>
    <property type="match status" value="1"/>
</dbReference>
<feature type="domain" description="ATPase AAA-type core" evidence="5">
    <location>
        <begin position="187"/>
        <end position="319"/>
    </location>
</feature>
<comment type="similarity">
    <text evidence="1">Belongs to the CbxX/CfxQ family.</text>
</comment>
<dbReference type="PANTHER" id="PTHR43392">
    <property type="entry name" value="AAA-TYPE ATPASE FAMILY PROTEIN / ANKYRIN REPEAT FAMILY PROTEIN"/>
    <property type="match status" value="1"/>
</dbReference>
<accession>A0A3G4ZXT5</accession>
<evidence type="ECO:0000259" key="5">
    <source>
        <dbReference type="Pfam" id="PF00004"/>
    </source>
</evidence>
<dbReference type="GO" id="GO:0005524">
    <property type="term" value="F:ATP binding"/>
    <property type="evidence" value="ECO:0007669"/>
    <property type="project" value="UniProtKB-KW"/>
</dbReference>
<gene>
    <name evidence="6" type="ORF">Faunusvirus41_3</name>
</gene>
<keyword evidence="3" id="KW-0067">ATP-binding</keyword>
<dbReference type="PANTHER" id="PTHR43392:SF2">
    <property type="entry name" value="AAA-TYPE ATPASE FAMILY PROTEIN _ ANKYRIN REPEAT FAMILY PROTEIN"/>
    <property type="match status" value="1"/>
</dbReference>
<dbReference type="PRINTS" id="PR00819">
    <property type="entry name" value="CBXCFQXSUPER"/>
</dbReference>
<name>A0A3G4ZXT5_9VIRU</name>
<evidence type="ECO:0000313" key="6">
    <source>
        <dbReference type="EMBL" id="AYV79712.1"/>
    </source>
</evidence>
<feature type="region of interest" description="Disordered" evidence="4">
    <location>
        <begin position="40"/>
        <end position="69"/>
    </location>
</feature>
<feature type="compositionally biased region" description="Acidic residues" evidence="4">
    <location>
        <begin position="52"/>
        <end position="67"/>
    </location>
</feature>
<dbReference type="SUPFAM" id="SSF52540">
    <property type="entry name" value="P-loop containing nucleoside triphosphate hydrolases"/>
    <property type="match status" value="1"/>
</dbReference>
<evidence type="ECO:0000256" key="3">
    <source>
        <dbReference type="ARBA" id="ARBA00022840"/>
    </source>
</evidence>
<dbReference type="InterPro" id="IPR027417">
    <property type="entry name" value="P-loop_NTPase"/>
</dbReference>
<protein>
    <submittedName>
        <fullName evidence="6">AAA family ATPase</fullName>
    </submittedName>
</protein>
<reference evidence="6" key="1">
    <citation type="submission" date="2018-10" db="EMBL/GenBank/DDBJ databases">
        <title>Hidden diversity of soil giant viruses.</title>
        <authorList>
            <person name="Schulz F."/>
            <person name="Alteio L."/>
            <person name="Goudeau D."/>
            <person name="Ryan E.M."/>
            <person name="Malmstrom R.R."/>
            <person name="Blanchard J."/>
            <person name="Woyke T."/>
        </authorList>
    </citation>
    <scope>NUCLEOTIDE SEQUENCE</scope>
    <source>
        <strain evidence="6">FNV1</strain>
    </source>
</reference>
<dbReference type="InterPro" id="IPR003959">
    <property type="entry name" value="ATPase_AAA_core"/>
</dbReference>
<dbReference type="EMBL" id="MK072172">
    <property type="protein sequence ID" value="AYV79712.1"/>
    <property type="molecule type" value="Genomic_DNA"/>
</dbReference>
<proteinExistence type="inferred from homology"/>
<organism evidence="6">
    <name type="scientific">Faunusvirus sp</name>
    <dbReference type="NCBI Taxonomy" id="2487766"/>
    <lineage>
        <taxon>Viruses</taxon>
        <taxon>Varidnaviria</taxon>
        <taxon>Bamfordvirae</taxon>
        <taxon>Nucleocytoviricota</taxon>
        <taxon>Megaviricetes</taxon>
        <taxon>Imitervirales</taxon>
        <taxon>Mimiviridae</taxon>
    </lineage>
</organism>
<sequence length="428" mass="49099">MENSIIVIKRKRECVNTATGDTCKRQRVVYSAVLRDRSPLKNKRVNKQSSDENSDDELSDNDNDSDYFEPVKPIKRIVPNMPAAPVKPSARLPPLIIPSEDESLYELEIIDKQVNTIADLIDLGKMYDPNKKRRYNFNLKVLNRLIVPLEKLQNIIGLQSVKECIVGIIKYKLQNLQNEDMMHSVIRGPPGVGKTMLGQIIGEIYYSMGIIKGNFGKSGLPPFTFKTVRRSDLIGQWLGSTAIKTQAIIDSCQGGVLFLDEIYALGNSEQKDSFSKECIDTINQNLSENKANFICIIAGYEDAIDKCFFSYNEGLRRRFSSVYTITPYTAIELYHIFIKMVHGIKWTITYDPNTLQQLFRDNYKLFNNYAGDCETLLYWCKIENSKRMFGLLEMTRQLTKADVDRGFAVYVSQRAVKKEDESWRDMFI</sequence>
<evidence type="ECO:0000256" key="4">
    <source>
        <dbReference type="SAM" id="MobiDB-lite"/>
    </source>
</evidence>
<evidence type="ECO:0000256" key="2">
    <source>
        <dbReference type="ARBA" id="ARBA00022741"/>
    </source>
</evidence>
<keyword evidence="2" id="KW-0547">Nucleotide-binding</keyword>
<dbReference type="GO" id="GO:0016887">
    <property type="term" value="F:ATP hydrolysis activity"/>
    <property type="evidence" value="ECO:0007669"/>
    <property type="project" value="InterPro"/>
</dbReference>
<evidence type="ECO:0000256" key="1">
    <source>
        <dbReference type="ARBA" id="ARBA00010378"/>
    </source>
</evidence>
<dbReference type="InterPro" id="IPR000641">
    <property type="entry name" value="CbxX/CfxQ"/>
</dbReference>